<name>A0A227P454_9FLAO</name>
<sequence length="137" mass="15384">MNNKEQQNTAPEGFGPVAADYFTGTAWLKMRVTPDEITNCAIGEVLFEPNCRNNWHTHPSNQILIVTEGIGYYQEEGLPIRQIKVGDVINVLPGIKHWHGATPNGRFAHYAVSINTEKGVVDWLEPVTDEQYNSFKS</sequence>
<gene>
    <name evidence="2" type="ORF">B0A64_16660</name>
</gene>
<dbReference type="InterPro" id="IPR011051">
    <property type="entry name" value="RmlC_Cupin_sf"/>
</dbReference>
<feature type="domain" description="Cupin type-2" evidence="1">
    <location>
        <begin position="44"/>
        <end position="102"/>
    </location>
</feature>
<dbReference type="Pfam" id="PF07883">
    <property type="entry name" value="Cupin_2"/>
    <property type="match status" value="1"/>
</dbReference>
<organism evidence="2 3">
    <name type="scientific">Flavobacterium araucananum</name>
    <dbReference type="NCBI Taxonomy" id="946678"/>
    <lineage>
        <taxon>Bacteria</taxon>
        <taxon>Pseudomonadati</taxon>
        <taxon>Bacteroidota</taxon>
        <taxon>Flavobacteriia</taxon>
        <taxon>Flavobacteriales</taxon>
        <taxon>Flavobacteriaceae</taxon>
        <taxon>Flavobacterium</taxon>
    </lineage>
</organism>
<dbReference type="EMBL" id="MUGS01000035">
    <property type="protein sequence ID" value="OXG03976.1"/>
    <property type="molecule type" value="Genomic_DNA"/>
</dbReference>
<reference evidence="2 3" key="1">
    <citation type="submission" date="2016-11" db="EMBL/GenBank/DDBJ databases">
        <title>Whole genomes of Flavobacteriaceae.</title>
        <authorList>
            <person name="Stine C."/>
            <person name="Li C."/>
            <person name="Tadesse D."/>
        </authorList>
    </citation>
    <scope>NUCLEOTIDE SEQUENCE [LARGE SCALE GENOMIC DNA]</scope>
    <source>
        <strain evidence="2 3">DSM 24704</strain>
    </source>
</reference>
<dbReference type="PANTHER" id="PTHR43698">
    <property type="entry name" value="RIBD C-TERMINAL DOMAIN CONTAINING PROTEIN"/>
    <property type="match status" value="1"/>
</dbReference>
<dbReference type="AlphaFoldDB" id="A0A227P454"/>
<dbReference type="Gene3D" id="2.60.120.10">
    <property type="entry name" value="Jelly Rolls"/>
    <property type="match status" value="1"/>
</dbReference>
<keyword evidence="3" id="KW-1185">Reference proteome</keyword>
<accession>A0A227P454</accession>
<dbReference type="PANTHER" id="PTHR43698:SF1">
    <property type="entry name" value="BLL4564 PROTEIN"/>
    <property type="match status" value="1"/>
</dbReference>
<dbReference type="Proteomes" id="UP000214684">
    <property type="component" value="Unassembled WGS sequence"/>
</dbReference>
<dbReference type="CDD" id="cd02233">
    <property type="entry name" value="cupin_HNL-like"/>
    <property type="match status" value="1"/>
</dbReference>
<protein>
    <submittedName>
        <fullName evidence="2">Cupin</fullName>
    </submittedName>
</protein>
<dbReference type="RefSeq" id="WP_089480630.1">
    <property type="nucleotide sequence ID" value="NZ_MUGS01000035.1"/>
</dbReference>
<evidence type="ECO:0000313" key="2">
    <source>
        <dbReference type="EMBL" id="OXG03976.1"/>
    </source>
</evidence>
<comment type="caution">
    <text evidence="2">The sequence shown here is derived from an EMBL/GenBank/DDBJ whole genome shotgun (WGS) entry which is preliminary data.</text>
</comment>
<dbReference type="InterPro" id="IPR013096">
    <property type="entry name" value="Cupin_2"/>
</dbReference>
<dbReference type="InterPro" id="IPR047263">
    <property type="entry name" value="HNL-like_cupin"/>
</dbReference>
<evidence type="ECO:0000259" key="1">
    <source>
        <dbReference type="Pfam" id="PF07883"/>
    </source>
</evidence>
<dbReference type="InterPro" id="IPR014710">
    <property type="entry name" value="RmlC-like_jellyroll"/>
</dbReference>
<dbReference type="SUPFAM" id="SSF51182">
    <property type="entry name" value="RmlC-like cupins"/>
    <property type="match status" value="1"/>
</dbReference>
<dbReference type="OrthoDB" id="9802489at2"/>
<evidence type="ECO:0000313" key="3">
    <source>
        <dbReference type="Proteomes" id="UP000214684"/>
    </source>
</evidence>
<proteinExistence type="predicted"/>